<dbReference type="Gene3D" id="3.40.50.300">
    <property type="entry name" value="P-loop containing nucleotide triphosphate hydrolases"/>
    <property type="match status" value="1"/>
</dbReference>
<comment type="caution">
    <text evidence="1">The sequence shown here is derived from an EMBL/GenBank/DDBJ whole genome shotgun (WGS) entry which is preliminary data.</text>
</comment>
<accession>A0A8J3L855</accession>
<reference evidence="1 2" key="1">
    <citation type="submission" date="2021-01" db="EMBL/GenBank/DDBJ databases">
        <title>Whole genome shotgun sequence of Catellatospora coxensis NBRC 107359.</title>
        <authorList>
            <person name="Komaki H."/>
            <person name="Tamura T."/>
        </authorList>
    </citation>
    <scope>NUCLEOTIDE SEQUENCE [LARGE SCALE GENOMIC DNA]</scope>
    <source>
        <strain evidence="1 2">NBRC 107359</strain>
    </source>
</reference>
<dbReference type="RefSeq" id="WP_203698860.1">
    <property type="nucleotide sequence ID" value="NZ_BAAALC010000089.1"/>
</dbReference>
<dbReference type="SUPFAM" id="SSF52540">
    <property type="entry name" value="P-loop containing nucleoside triphosphate hydrolases"/>
    <property type="match status" value="1"/>
</dbReference>
<keyword evidence="2" id="KW-1185">Reference proteome</keyword>
<dbReference type="Proteomes" id="UP000630887">
    <property type="component" value="Unassembled WGS sequence"/>
</dbReference>
<dbReference type="EMBL" id="BONI01000105">
    <property type="protein sequence ID" value="GIG10899.1"/>
    <property type="molecule type" value="Genomic_DNA"/>
</dbReference>
<proteinExistence type="predicted"/>
<sequence>MILAGWKAPLGRLHALAGQILQIGARWRPHPDLAVLLTDDLDVCVQRFTERTGTPVTGHDRQLLATVEQLYRSRAAADDRWWHCPVAGRSDDEVLDALQAACDRLLTAPVWGG</sequence>
<evidence type="ECO:0000313" key="2">
    <source>
        <dbReference type="Proteomes" id="UP000630887"/>
    </source>
</evidence>
<name>A0A8J3L855_9ACTN</name>
<organism evidence="1 2">
    <name type="scientific">Catellatospora coxensis</name>
    <dbReference type="NCBI Taxonomy" id="310354"/>
    <lineage>
        <taxon>Bacteria</taxon>
        <taxon>Bacillati</taxon>
        <taxon>Actinomycetota</taxon>
        <taxon>Actinomycetes</taxon>
        <taxon>Micromonosporales</taxon>
        <taxon>Micromonosporaceae</taxon>
        <taxon>Catellatospora</taxon>
    </lineage>
</organism>
<dbReference type="InterPro" id="IPR027417">
    <property type="entry name" value="P-loop_NTPase"/>
</dbReference>
<evidence type="ECO:0000313" key="1">
    <source>
        <dbReference type="EMBL" id="GIG10899.1"/>
    </source>
</evidence>
<gene>
    <name evidence="1" type="ORF">Cco03nite_75990</name>
</gene>
<protein>
    <submittedName>
        <fullName evidence="1">Uncharacterized protein</fullName>
    </submittedName>
</protein>
<dbReference type="AlphaFoldDB" id="A0A8J3L855"/>